<dbReference type="InterPro" id="IPR020904">
    <property type="entry name" value="Sc_DH/Rdtase_CS"/>
</dbReference>
<proteinExistence type="inferred from homology"/>
<comment type="similarity">
    <text evidence="1">Belongs to the short-chain dehydrogenases/reductases (SDR) family.</text>
</comment>
<dbReference type="CDD" id="cd05233">
    <property type="entry name" value="SDR_c"/>
    <property type="match status" value="1"/>
</dbReference>
<dbReference type="Gene3D" id="3.40.50.720">
    <property type="entry name" value="NAD(P)-binding Rossmann-like Domain"/>
    <property type="match status" value="1"/>
</dbReference>
<dbReference type="Pfam" id="PF13561">
    <property type="entry name" value="adh_short_C2"/>
    <property type="match status" value="1"/>
</dbReference>
<dbReference type="PANTHER" id="PTHR24321">
    <property type="entry name" value="DEHYDROGENASES, SHORT CHAIN"/>
    <property type="match status" value="1"/>
</dbReference>
<protein>
    <submittedName>
        <fullName evidence="3">SDR family oxidoreductase</fullName>
    </submittedName>
</protein>
<dbReference type="InterPro" id="IPR036291">
    <property type="entry name" value="NAD(P)-bd_dom_sf"/>
</dbReference>
<accession>A0A4R4VIY9</accession>
<dbReference type="Proteomes" id="UP000295258">
    <property type="component" value="Unassembled WGS sequence"/>
</dbReference>
<evidence type="ECO:0000313" key="4">
    <source>
        <dbReference type="Proteomes" id="UP000295258"/>
    </source>
</evidence>
<gene>
    <name evidence="3" type="ORF">E1292_24485</name>
</gene>
<dbReference type="InterPro" id="IPR002347">
    <property type="entry name" value="SDR_fam"/>
</dbReference>
<dbReference type="AlphaFoldDB" id="A0A4R4VIY9"/>
<organism evidence="3 4">
    <name type="scientific">Nonomuraea deserti</name>
    <dbReference type="NCBI Taxonomy" id="1848322"/>
    <lineage>
        <taxon>Bacteria</taxon>
        <taxon>Bacillati</taxon>
        <taxon>Actinomycetota</taxon>
        <taxon>Actinomycetes</taxon>
        <taxon>Streptosporangiales</taxon>
        <taxon>Streptosporangiaceae</taxon>
        <taxon>Nonomuraea</taxon>
    </lineage>
</organism>
<dbReference type="PRINTS" id="PR00080">
    <property type="entry name" value="SDRFAMILY"/>
</dbReference>
<evidence type="ECO:0000256" key="1">
    <source>
        <dbReference type="ARBA" id="ARBA00006484"/>
    </source>
</evidence>
<sequence length="251" mass="25205">MDGKKALVIGGGGGGIGREITRAFAAAGAGLAIADIDAGRAREAAAEVADRVKAVGLTVDVRSREGVANLVSSAAEQLGGLDVLVTVVGGQAAFVPAVPLHEAADEDWDTMFELNLRYVARAVQAALRIFRTNGGGTIVSIGSITGYLGSPLQGAYGAAKAGLASIARTVAAEYGPQGIRMNVVACGAIATPVVAALADPDDDYTMIPLGRPGRTAEVADAVVFLASPLSSYITGQSLILDGGLAARGPFS</sequence>
<evidence type="ECO:0000256" key="2">
    <source>
        <dbReference type="ARBA" id="ARBA00023002"/>
    </source>
</evidence>
<dbReference type="SUPFAM" id="SSF51735">
    <property type="entry name" value="NAD(P)-binding Rossmann-fold domains"/>
    <property type="match status" value="1"/>
</dbReference>
<dbReference type="GO" id="GO:0016491">
    <property type="term" value="F:oxidoreductase activity"/>
    <property type="evidence" value="ECO:0007669"/>
    <property type="project" value="UniProtKB-KW"/>
</dbReference>
<keyword evidence="4" id="KW-1185">Reference proteome</keyword>
<evidence type="ECO:0000313" key="3">
    <source>
        <dbReference type="EMBL" id="TDD02075.1"/>
    </source>
</evidence>
<dbReference type="FunFam" id="3.40.50.720:FF:000084">
    <property type="entry name" value="Short-chain dehydrogenase reductase"/>
    <property type="match status" value="1"/>
</dbReference>
<dbReference type="PROSITE" id="PS00061">
    <property type="entry name" value="ADH_SHORT"/>
    <property type="match status" value="1"/>
</dbReference>
<dbReference type="PRINTS" id="PR00081">
    <property type="entry name" value="GDHRDH"/>
</dbReference>
<dbReference type="PANTHER" id="PTHR24321:SF14">
    <property type="entry name" value="SHORT-CHAIN TYPE DEHYDROGENASE_REDUCTASE BLR2146-RELATED"/>
    <property type="match status" value="1"/>
</dbReference>
<name>A0A4R4VIY9_9ACTN</name>
<comment type="caution">
    <text evidence="3">The sequence shown here is derived from an EMBL/GenBank/DDBJ whole genome shotgun (WGS) entry which is preliminary data.</text>
</comment>
<reference evidence="3 4" key="1">
    <citation type="submission" date="2019-03" db="EMBL/GenBank/DDBJ databases">
        <title>Draft genome sequences of novel Actinobacteria.</title>
        <authorList>
            <person name="Sahin N."/>
            <person name="Ay H."/>
            <person name="Saygin H."/>
        </authorList>
    </citation>
    <scope>NUCLEOTIDE SEQUENCE [LARGE SCALE GENOMIC DNA]</scope>
    <source>
        <strain evidence="3 4">KC310</strain>
    </source>
</reference>
<keyword evidence="2" id="KW-0560">Oxidoreductase</keyword>
<dbReference type="EMBL" id="SMKO01000069">
    <property type="protein sequence ID" value="TDD02075.1"/>
    <property type="molecule type" value="Genomic_DNA"/>
</dbReference>